<dbReference type="AlphaFoldDB" id="A0A553QET1"/>
<keyword evidence="2" id="KW-1185">Reference proteome</keyword>
<accession>A0A553QET1</accession>
<reference evidence="1 2" key="1">
    <citation type="journal article" date="2019" name="Sci. Data">
        <title>Hybrid genome assembly and annotation of Danionella translucida.</title>
        <authorList>
            <person name="Kadobianskyi M."/>
            <person name="Schulze L."/>
            <person name="Schuelke M."/>
            <person name="Judkewitz B."/>
        </authorList>
    </citation>
    <scope>NUCLEOTIDE SEQUENCE [LARGE SCALE GENOMIC DNA]</scope>
    <source>
        <strain evidence="1 2">Bolton</strain>
    </source>
</reference>
<evidence type="ECO:0000313" key="2">
    <source>
        <dbReference type="Proteomes" id="UP000316079"/>
    </source>
</evidence>
<protein>
    <submittedName>
        <fullName evidence="1">Uncharacterized protein</fullName>
    </submittedName>
</protein>
<name>A0A553QET1_9TELE</name>
<proteinExistence type="predicted"/>
<organism evidence="1 2">
    <name type="scientific">Danionella cerebrum</name>
    <dbReference type="NCBI Taxonomy" id="2873325"/>
    <lineage>
        <taxon>Eukaryota</taxon>
        <taxon>Metazoa</taxon>
        <taxon>Chordata</taxon>
        <taxon>Craniata</taxon>
        <taxon>Vertebrata</taxon>
        <taxon>Euteleostomi</taxon>
        <taxon>Actinopterygii</taxon>
        <taxon>Neopterygii</taxon>
        <taxon>Teleostei</taxon>
        <taxon>Ostariophysi</taxon>
        <taxon>Cypriniformes</taxon>
        <taxon>Danionidae</taxon>
        <taxon>Danioninae</taxon>
        <taxon>Danionella</taxon>
    </lineage>
</organism>
<evidence type="ECO:0000313" key="1">
    <source>
        <dbReference type="EMBL" id="TRY88437.1"/>
    </source>
</evidence>
<dbReference type="EMBL" id="SRMA01026046">
    <property type="protein sequence ID" value="TRY88437.1"/>
    <property type="molecule type" value="Genomic_DNA"/>
</dbReference>
<dbReference type="Proteomes" id="UP000316079">
    <property type="component" value="Unassembled WGS sequence"/>
</dbReference>
<comment type="caution">
    <text evidence="1">The sequence shown here is derived from an EMBL/GenBank/DDBJ whole genome shotgun (WGS) entry which is preliminary data.</text>
</comment>
<sequence>MKEKDDFKAALGPRRTLIKLRFIIQESSSIWTQAIAAVALSADIPPDEGHTCINTHRTMRARRDR</sequence>
<gene>
    <name evidence="1" type="ORF">DNTS_018868</name>
</gene>